<name>A0ABR2LD82_9ASPA</name>
<feature type="region of interest" description="Disordered" evidence="2">
    <location>
        <begin position="341"/>
        <end position="365"/>
    </location>
</feature>
<gene>
    <name evidence="4" type="primary">CYCH1-1</name>
    <name evidence="4" type="ORF">KSP40_PGU017168</name>
</gene>
<dbReference type="EMBL" id="JBBWWR010000021">
    <property type="protein sequence ID" value="KAK8937845.1"/>
    <property type="molecule type" value="Genomic_DNA"/>
</dbReference>
<feature type="compositionally biased region" description="Basic residues" evidence="2">
    <location>
        <begin position="351"/>
        <end position="361"/>
    </location>
</feature>
<evidence type="ECO:0000256" key="2">
    <source>
        <dbReference type="SAM" id="MobiDB-lite"/>
    </source>
</evidence>
<reference evidence="4 5" key="1">
    <citation type="journal article" date="2022" name="Nat. Plants">
        <title>Genomes of leafy and leafless Platanthera orchids illuminate the evolution of mycoheterotrophy.</title>
        <authorList>
            <person name="Li M.H."/>
            <person name="Liu K.W."/>
            <person name="Li Z."/>
            <person name="Lu H.C."/>
            <person name="Ye Q.L."/>
            <person name="Zhang D."/>
            <person name="Wang J.Y."/>
            <person name="Li Y.F."/>
            <person name="Zhong Z.M."/>
            <person name="Liu X."/>
            <person name="Yu X."/>
            <person name="Liu D.K."/>
            <person name="Tu X.D."/>
            <person name="Liu B."/>
            <person name="Hao Y."/>
            <person name="Liao X.Y."/>
            <person name="Jiang Y.T."/>
            <person name="Sun W.H."/>
            <person name="Chen J."/>
            <person name="Chen Y.Q."/>
            <person name="Ai Y."/>
            <person name="Zhai J.W."/>
            <person name="Wu S.S."/>
            <person name="Zhou Z."/>
            <person name="Hsiao Y.Y."/>
            <person name="Wu W.L."/>
            <person name="Chen Y.Y."/>
            <person name="Lin Y.F."/>
            <person name="Hsu J.L."/>
            <person name="Li C.Y."/>
            <person name="Wang Z.W."/>
            <person name="Zhao X."/>
            <person name="Zhong W.Y."/>
            <person name="Ma X.K."/>
            <person name="Ma L."/>
            <person name="Huang J."/>
            <person name="Chen G.Z."/>
            <person name="Huang M.Z."/>
            <person name="Huang L."/>
            <person name="Peng D.H."/>
            <person name="Luo Y.B."/>
            <person name="Zou S.Q."/>
            <person name="Chen S.P."/>
            <person name="Lan S."/>
            <person name="Tsai W.C."/>
            <person name="Van de Peer Y."/>
            <person name="Liu Z.J."/>
        </authorList>
    </citation>
    <scope>NUCLEOTIDE SEQUENCE [LARGE SCALE GENOMIC DNA]</scope>
    <source>
        <strain evidence="4">Lor288</strain>
    </source>
</reference>
<comment type="similarity">
    <text evidence="1">Belongs to the cyclin family.</text>
</comment>
<feature type="region of interest" description="Disordered" evidence="2">
    <location>
        <begin position="409"/>
        <end position="480"/>
    </location>
</feature>
<dbReference type="Gene3D" id="1.10.472.10">
    <property type="entry name" value="Cyclin-like"/>
    <property type="match status" value="1"/>
</dbReference>
<evidence type="ECO:0000313" key="5">
    <source>
        <dbReference type="Proteomes" id="UP001412067"/>
    </source>
</evidence>
<keyword evidence="1" id="KW-0195">Cyclin</keyword>
<evidence type="ECO:0000313" key="4">
    <source>
        <dbReference type="EMBL" id="KAK8937845.1"/>
    </source>
</evidence>
<keyword evidence="5" id="KW-1185">Reference proteome</keyword>
<dbReference type="Proteomes" id="UP001412067">
    <property type="component" value="Unassembled WGS sequence"/>
</dbReference>
<dbReference type="Pfam" id="PF00134">
    <property type="entry name" value="Cyclin_N"/>
    <property type="match status" value="1"/>
</dbReference>
<organism evidence="4 5">
    <name type="scientific">Platanthera guangdongensis</name>
    <dbReference type="NCBI Taxonomy" id="2320717"/>
    <lineage>
        <taxon>Eukaryota</taxon>
        <taxon>Viridiplantae</taxon>
        <taxon>Streptophyta</taxon>
        <taxon>Embryophyta</taxon>
        <taxon>Tracheophyta</taxon>
        <taxon>Spermatophyta</taxon>
        <taxon>Magnoliopsida</taxon>
        <taxon>Liliopsida</taxon>
        <taxon>Asparagales</taxon>
        <taxon>Orchidaceae</taxon>
        <taxon>Orchidoideae</taxon>
        <taxon>Orchideae</taxon>
        <taxon>Orchidinae</taxon>
        <taxon>Platanthera</taxon>
    </lineage>
</organism>
<dbReference type="InterPro" id="IPR036915">
    <property type="entry name" value="Cyclin-like_sf"/>
</dbReference>
<proteinExistence type="inferred from homology"/>
<dbReference type="InterPro" id="IPR006671">
    <property type="entry name" value="Cyclin_N"/>
</dbReference>
<feature type="domain" description="Cyclin-like" evidence="3">
    <location>
        <begin position="84"/>
        <end position="165"/>
    </location>
</feature>
<feature type="compositionally biased region" description="Polar residues" evidence="2">
    <location>
        <begin position="409"/>
        <end position="429"/>
    </location>
</feature>
<evidence type="ECO:0000259" key="3">
    <source>
        <dbReference type="SMART" id="SM00385"/>
    </source>
</evidence>
<accession>A0ABR2LD82</accession>
<comment type="caution">
    <text evidence="4">The sequence shown here is derived from an EMBL/GenBank/DDBJ whole genome shotgun (WGS) entry which is preliminary data.</text>
</comment>
<dbReference type="InterPro" id="IPR013763">
    <property type="entry name" value="Cyclin-like_dom"/>
</dbReference>
<sequence length="521" mass="58702">MADFQTSTHKAKWIFSPRDLLEKREAANWRARKMLEQYGSTRLEVDLDGSISYPEPLQEPKAERSSQKPLNCEEEQLMRVFYEQKIQEVCGAFKFLHKIQGTAIIYFKRFYLQWSVMEHHPKHIMLTCIYASCKVEENHVSAEELGKGIQQDHQMILNNEMIVLQSLGFDLIVYAPYRAIEGFILDMEKSGSGTQSCLCFSVSRPDSPPLPPVLQFSFTRDRRTLLHRPLPILTPVNPSLFATTGDKPTGPDGDARTFGAFRLPSRPLALSALRRSNEVLNVIDFERYLERVLARQRHTHSTSQAQLIESLNNIDFLVIKLAIPSAKDMRHIDRKLRCCLDPSSQDESKKREKKSKHKSKRTLNEMQGAQVEGVYLCKRLDRTTSISGVNPIPGPARSTQLHRLDQGCWNSSQNRAGSTARETSRSPKGSSEVDGGLAAAPPDGSDGHGTNQRRRPDLQPAAVDGSGKPSRGFPPGADSWCNMRRRRELIASPTMNREARNILDFSFSTLSGPLISSGREN</sequence>
<protein>
    <submittedName>
        <fullName evidence="4">Cyclin-H1-1</fullName>
    </submittedName>
</protein>
<dbReference type="SUPFAM" id="SSF47954">
    <property type="entry name" value="Cyclin-like"/>
    <property type="match status" value="2"/>
</dbReference>
<dbReference type="PANTHER" id="PTHR10026">
    <property type="entry name" value="CYCLIN"/>
    <property type="match status" value="1"/>
</dbReference>
<dbReference type="CDD" id="cd20585">
    <property type="entry name" value="CYCLIN_AcCycH_rpt1"/>
    <property type="match status" value="1"/>
</dbReference>
<dbReference type="InterPro" id="IPR043198">
    <property type="entry name" value="Cyclin/Ssn8"/>
</dbReference>
<evidence type="ECO:0000256" key="1">
    <source>
        <dbReference type="RuleBase" id="RU000383"/>
    </source>
</evidence>
<dbReference type="SMART" id="SM00385">
    <property type="entry name" value="CYCLIN"/>
    <property type="match status" value="1"/>
</dbReference>